<dbReference type="AlphaFoldDB" id="A0A177AUC4"/>
<comment type="caution">
    <text evidence="1">The sequence shown here is derived from an EMBL/GenBank/DDBJ whole genome shotgun (WGS) entry which is preliminary data.</text>
</comment>
<dbReference type="EMBL" id="LWCA01001220">
    <property type="protein sequence ID" value="OAF65608.1"/>
    <property type="molecule type" value="Genomic_DNA"/>
</dbReference>
<dbReference type="Proteomes" id="UP000078046">
    <property type="component" value="Unassembled WGS sequence"/>
</dbReference>
<name>A0A177AUC4_9BILA</name>
<proteinExistence type="predicted"/>
<organism evidence="1 2">
    <name type="scientific">Intoshia linei</name>
    <dbReference type="NCBI Taxonomy" id="1819745"/>
    <lineage>
        <taxon>Eukaryota</taxon>
        <taxon>Metazoa</taxon>
        <taxon>Spiralia</taxon>
        <taxon>Lophotrochozoa</taxon>
        <taxon>Mesozoa</taxon>
        <taxon>Orthonectida</taxon>
        <taxon>Rhopaluridae</taxon>
        <taxon>Intoshia</taxon>
    </lineage>
</organism>
<protein>
    <submittedName>
        <fullName evidence="1">Uncharacterized protein</fullName>
    </submittedName>
</protein>
<keyword evidence="2" id="KW-1185">Reference proteome</keyword>
<gene>
    <name evidence="1" type="ORF">A3Q56_06688</name>
</gene>
<evidence type="ECO:0000313" key="1">
    <source>
        <dbReference type="EMBL" id="OAF65608.1"/>
    </source>
</evidence>
<reference evidence="1 2" key="1">
    <citation type="submission" date="2016-04" db="EMBL/GenBank/DDBJ databases">
        <title>The genome of Intoshia linei affirms orthonectids as highly simplified spiralians.</title>
        <authorList>
            <person name="Mikhailov K.V."/>
            <person name="Slusarev G.S."/>
            <person name="Nikitin M.A."/>
            <person name="Logacheva M.D."/>
            <person name="Penin A."/>
            <person name="Aleoshin V."/>
            <person name="Panchin Y.V."/>
        </authorList>
    </citation>
    <scope>NUCLEOTIDE SEQUENCE [LARGE SCALE GENOMIC DNA]</scope>
    <source>
        <strain evidence="1">Intl2013</strain>
        <tissue evidence="1">Whole animal</tissue>
    </source>
</reference>
<sequence>MKTESNCSTRYVDCRNLNEKNIYNLPEVYYDPSYQIEDINEYISAEESNFISDSMENDSNLLYPHNMTQSDVVKISESLGYYINSTVSIVNEVMKIMGYRTFPRSFIQKPTCSL</sequence>
<accession>A0A177AUC4</accession>
<evidence type="ECO:0000313" key="2">
    <source>
        <dbReference type="Proteomes" id="UP000078046"/>
    </source>
</evidence>